<organism evidence="2 3">
    <name type="scientific">Streptomyces griseoluteus</name>
    <dbReference type="NCBI Taxonomy" id="29306"/>
    <lineage>
        <taxon>Bacteria</taxon>
        <taxon>Bacillati</taxon>
        <taxon>Actinomycetota</taxon>
        <taxon>Actinomycetes</taxon>
        <taxon>Kitasatosporales</taxon>
        <taxon>Streptomycetaceae</taxon>
        <taxon>Streptomyces</taxon>
    </lineage>
</organism>
<name>A0A4Z1DNF8_STRGP</name>
<feature type="domain" description="REase AHJR-like" evidence="1">
    <location>
        <begin position="24"/>
        <end position="107"/>
    </location>
</feature>
<sequence length="293" mass="32599">MNIGPMLGVVEDARREKELELRRDGFEILREGQMSMLLGEKTAIRPDLIARRGDEVVIVEFARRQPNSSLPDEVKRSLAEFSTLTDSKKNWRFEVMWIGEDAVVPEERAVDSFAHRAVLVAKHDEAAGLLLAYAALEGAIARLADRTPELREQAKRRPHPGLAELASLGLLSPEDFSRLNAARQVRNSIAHGVDVPVSLSMVQDVAFLAERIADARYVSVDQMVDWFFDNYEDPANGVPFDSGEGGYQYVLGGPHDAHDVLSAQFSDASTSDIDEAVRLIESEAHEWVQKGVY</sequence>
<evidence type="ECO:0000259" key="1">
    <source>
        <dbReference type="Pfam" id="PF18743"/>
    </source>
</evidence>
<dbReference type="Pfam" id="PF18743">
    <property type="entry name" value="AHJR-like"/>
    <property type="match status" value="1"/>
</dbReference>
<keyword evidence="3" id="KW-1185">Reference proteome</keyword>
<accession>A0A4Z1DNF8</accession>
<dbReference type="GeneID" id="91528702"/>
<gene>
    <name evidence="2" type="ORF">E5082_08220</name>
</gene>
<dbReference type="EMBL" id="SRRU01000002">
    <property type="protein sequence ID" value="TGN86058.1"/>
    <property type="molecule type" value="Genomic_DNA"/>
</dbReference>
<dbReference type="RefSeq" id="WP_135790592.1">
    <property type="nucleotide sequence ID" value="NZ_BNBQ01000001.1"/>
</dbReference>
<dbReference type="AlphaFoldDB" id="A0A4Z1DNF8"/>
<dbReference type="InterPro" id="IPR040902">
    <property type="entry name" value="AHJR-like"/>
</dbReference>
<dbReference type="Proteomes" id="UP000298513">
    <property type="component" value="Unassembled WGS sequence"/>
</dbReference>
<evidence type="ECO:0000313" key="2">
    <source>
        <dbReference type="EMBL" id="TGN86058.1"/>
    </source>
</evidence>
<evidence type="ECO:0000313" key="3">
    <source>
        <dbReference type="Proteomes" id="UP000298513"/>
    </source>
</evidence>
<comment type="caution">
    <text evidence="2">The sequence shown here is derived from an EMBL/GenBank/DDBJ whole genome shotgun (WGS) entry which is preliminary data.</text>
</comment>
<proteinExistence type="predicted"/>
<protein>
    <recommendedName>
        <fullName evidence="1">REase AHJR-like domain-containing protein</fullName>
    </recommendedName>
</protein>
<reference evidence="2 3" key="1">
    <citation type="submission" date="2019-04" db="EMBL/GenBank/DDBJ databases">
        <title>Streptomyces sp. nov. Bv016 isolated from bark of Buahinia variegata.</title>
        <authorList>
            <person name="Kanchanasin P."/>
            <person name="Tanasupawat S."/>
            <person name="Yuki M."/>
            <person name="Kudo T."/>
        </authorList>
    </citation>
    <scope>NUCLEOTIDE SEQUENCE [LARGE SCALE GENOMIC DNA]</scope>
    <source>
        <strain evidence="2 3">JCM 4765</strain>
    </source>
</reference>